<dbReference type="AlphaFoldDB" id="G8LT65"/>
<sequence length="159" mass="18291">MENKKLARILTIVPTTEFIVIHIVNKLFSGAMKTFLLDIGIILLLTLIIFIKESGKIKGKLIVFTVLSIIIPVLFIFNLPATTYEGGKAIVRNEINSNNVTFIPKKYISIPITPRNSLFINDYYYYYAVEVSGEKLFYIVDPADGSVYQLEQDYFWWDH</sequence>
<evidence type="ECO:0000256" key="1">
    <source>
        <dbReference type="SAM" id="Phobius"/>
    </source>
</evidence>
<proteinExistence type="predicted"/>
<evidence type="ECO:0000313" key="3">
    <source>
        <dbReference type="Proteomes" id="UP000005435"/>
    </source>
</evidence>
<keyword evidence="1" id="KW-0472">Membrane</keyword>
<keyword evidence="3" id="KW-1185">Reference proteome</keyword>
<dbReference type="OrthoDB" id="2974573at2"/>
<organism evidence="2 3">
    <name type="scientific">Acetivibrio clariflavus (strain DSM 19732 / NBRC 101661 / EBR45)</name>
    <name type="common">Clostridium clariflavum</name>
    <dbReference type="NCBI Taxonomy" id="720554"/>
    <lineage>
        <taxon>Bacteria</taxon>
        <taxon>Bacillati</taxon>
        <taxon>Bacillota</taxon>
        <taxon>Clostridia</taxon>
        <taxon>Eubacteriales</taxon>
        <taxon>Oscillospiraceae</taxon>
        <taxon>Acetivibrio</taxon>
    </lineage>
</organism>
<protein>
    <submittedName>
        <fullName evidence="2">Uncharacterized protein</fullName>
    </submittedName>
</protein>
<reference evidence="2 3" key="2">
    <citation type="journal article" date="2012" name="Stand. Genomic Sci.">
        <title>Complete Genome Sequence of Clostridium clariflavum DSM 19732.</title>
        <authorList>
            <person name="Izquierdo J.A."/>
            <person name="Goodwin L."/>
            <person name="Davenport K.W."/>
            <person name="Teshima H."/>
            <person name="Bruce D."/>
            <person name="Detter C."/>
            <person name="Tapia R."/>
            <person name="Han S."/>
            <person name="Land M."/>
            <person name="Hauser L."/>
            <person name="Jeffries C.D."/>
            <person name="Han J."/>
            <person name="Pitluck S."/>
            <person name="Nolan M."/>
            <person name="Chen A."/>
            <person name="Huntemann M."/>
            <person name="Mavromatis K."/>
            <person name="Mikhailova N."/>
            <person name="Liolios K."/>
            <person name="Woyke T."/>
            <person name="Lynd L.R."/>
        </authorList>
    </citation>
    <scope>NUCLEOTIDE SEQUENCE [LARGE SCALE GENOMIC DNA]</scope>
    <source>
        <strain evidence="3">DSM 19732 / NBRC 101661 / EBR45</strain>
    </source>
</reference>
<keyword evidence="1" id="KW-0812">Transmembrane</keyword>
<dbReference type="Proteomes" id="UP000005435">
    <property type="component" value="Chromosome"/>
</dbReference>
<dbReference type="KEGG" id="ccl:Clocl_0558"/>
<dbReference type="HOGENOM" id="CLU_1657767_0_0_9"/>
<keyword evidence="1" id="KW-1133">Transmembrane helix</keyword>
<dbReference type="eggNOG" id="ENOG502ZCXC">
    <property type="taxonomic scope" value="Bacteria"/>
</dbReference>
<reference evidence="3" key="1">
    <citation type="submission" date="2011-12" db="EMBL/GenBank/DDBJ databases">
        <title>Complete sequence of Clostridium clariflavum DSM 19732.</title>
        <authorList>
            <consortium name="US DOE Joint Genome Institute"/>
            <person name="Lucas S."/>
            <person name="Han J."/>
            <person name="Lapidus A."/>
            <person name="Cheng J.-F."/>
            <person name="Goodwin L."/>
            <person name="Pitluck S."/>
            <person name="Peters L."/>
            <person name="Teshima H."/>
            <person name="Detter J.C."/>
            <person name="Han C."/>
            <person name="Tapia R."/>
            <person name="Land M."/>
            <person name="Hauser L."/>
            <person name="Kyrpides N."/>
            <person name="Ivanova N."/>
            <person name="Pagani I."/>
            <person name="Kitzmiller T."/>
            <person name="Lynd L."/>
            <person name="Izquierdo J."/>
            <person name="Woyke T."/>
        </authorList>
    </citation>
    <scope>NUCLEOTIDE SEQUENCE [LARGE SCALE GENOMIC DNA]</scope>
    <source>
        <strain evidence="3">DSM 19732 / NBRC 101661 / EBR45</strain>
    </source>
</reference>
<dbReference type="EMBL" id="CP003065">
    <property type="protein sequence ID" value="AEV67269.1"/>
    <property type="molecule type" value="Genomic_DNA"/>
</dbReference>
<accession>G8LT65</accession>
<dbReference type="RefSeq" id="WP_014253900.1">
    <property type="nucleotide sequence ID" value="NC_016627.1"/>
</dbReference>
<name>G8LT65_ACECE</name>
<feature type="transmembrane region" description="Helical" evidence="1">
    <location>
        <begin position="62"/>
        <end position="81"/>
    </location>
</feature>
<feature type="transmembrane region" description="Helical" evidence="1">
    <location>
        <begin position="30"/>
        <end position="50"/>
    </location>
</feature>
<gene>
    <name evidence="2" type="ordered locus">Clocl_0558</name>
</gene>
<evidence type="ECO:0000313" key="2">
    <source>
        <dbReference type="EMBL" id="AEV67269.1"/>
    </source>
</evidence>